<evidence type="ECO:0000313" key="2">
    <source>
        <dbReference type="Proteomes" id="UP001241926"/>
    </source>
</evidence>
<gene>
    <name evidence="1" type="ORF">QNN03_00445</name>
</gene>
<dbReference type="Proteomes" id="UP001241926">
    <property type="component" value="Unassembled WGS sequence"/>
</dbReference>
<name>A0ABT7IQN9_9ACTN</name>
<dbReference type="RefSeq" id="WP_141689571.1">
    <property type="nucleotide sequence ID" value="NZ_JASJUS010000001.1"/>
</dbReference>
<reference evidence="1 2" key="1">
    <citation type="submission" date="2023-05" db="EMBL/GenBank/DDBJ databases">
        <title>Streptomyces fuscus sp. nov., a brown-black pigment producing actinomyces isolated from dry sand of Sea duck farm.</title>
        <authorList>
            <person name="Xie J."/>
            <person name="Shen N."/>
        </authorList>
    </citation>
    <scope>NUCLEOTIDE SEQUENCE [LARGE SCALE GENOMIC DNA]</scope>
    <source>
        <strain evidence="1 2">GXMU-J15</strain>
    </source>
</reference>
<accession>A0ABT7IQN9</accession>
<comment type="caution">
    <text evidence="1">The sequence shown here is derived from an EMBL/GenBank/DDBJ whole genome shotgun (WGS) entry which is preliminary data.</text>
</comment>
<evidence type="ECO:0000313" key="1">
    <source>
        <dbReference type="EMBL" id="MDL2074900.1"/>
    </source>
</evidence>
<evidence type="ECO:0008006" key="3">
    <source>
        <dbReference type="Google" id="ProtNLM"/>
    </source>
</evidence>
<keyword evidence="2" id="KW-1185">Reference proteome</keyword>
<organism evidence="1 2">
    <name type="scientific">Streptomyces fuscus</name>
    <dbReference type="NCBI Taxonomy" id="3048495"/>
    <lineage>
        <taxon>Bacteria</taxon>
        <taxon>Bacillati</taxon>
        <taxon>Actinomycetota</taxon>
        <taxon>Actinomycetes</taxon>
        <taxon>Kitasatosporales</taxon>
        <taxon>Streptomycetaceae</taxon>
        <taxon>Streptomyces</taxon>
    </lineage>
</organism>
<proteinExistence type="predicted"/>
<dbReference type="EMBL" id="JASJUS010000001">
    <property type="protein sequence ID" value="MDL2074900.1"/>
    <property type="molecule type" value="Genomic_DNA"/>
</dbReference>
<sequence length="175" mass="18943">MKTSLPAPMTAALEPVRARLLRAAEADAAAMLATADKDAATILRQAEAQAADLLAEARERGAADAEAVRRAAHVRARRTARARELAARRECWEELRRQVIRGVEALRTTEGYPRIEAGLTARAHRLLGPRARISPAPGGGVLAEDETRRVDLSLTQCARRALDGAGPEVEELWTP</sequence>
<protein>
    <recommendedName>
        <fullName evidence="3">ATP synthase subunit E</fullName>
    </recommendedName>
</protein>